<dbReference type="InterPro" id="IPR036412">
    <property type="entry name" value="HAD-like_sf"/>
</dbReference>
<proteinExistence type="predicted"/>
<evidence type="ECO:0000313" key="2">
    <source>
        <dbReference type="Proteomes" id="UP001149165"/>
    </source>
</evidence>
<dbReference type="SUPFAM" id="SSF56784">
    <property type="entry name" value="HAD-like"/>
    <property type="match status" value="1"/>
</dbReference>
<evidence type="ECO:0000313" key="1">
    <source>
        <dbReference type="EMBL" id="KAJ5107202.1"/>
    </source>
</evidence>
<dbReference type="PANTHER" id="PTHR47438:SF1">
    <property type="entry name" value="PHOSPHATE METABOLISM PROTEIN 8-RELATED"/>
    <property type="match status" value="1"/>
</dbReference>
<dbReference type="PANTHER" id="PTHR47438">
    <property type="entry name" value="PHOSPHATE METABOLISM PROTEIN 8-RELATED"/>
    <property type="match status" value="1"/>
</dbReference>
<reference evidence="1" key="1">
    <citation type="submission" date="2022-11" db="EMBL/GenBank/DDBJ databases">
        <authorList>
            <person name="Petersen C."/>
        </authorList>
    </citation>
    <scope>NUCLEOTIDE SEQUENCE</scope>
    <source>
        <strain evidence="1">IBT 30069</strain>
    </source>
</reference>
<protein>
    <recommendedName>
        <fullName evidence="3">Pyrimidine 5'-nucleotidase</fullName>
    </recommendedName>
</protein>
<dbReference type="InterPro" id="IPR052791">
    <property type="entry name" value="SSM1_domain"/>
</dbReference>
<dbReference type="Pfam" id="PF00702">
    <property type="entry name" value="Hydrolase"/>
    <property type="match status" value="1"/>
</dbReference>
<name>A0A9W9FVL2_9EURO</name>
<dbReference type="OrthoDB" id="1065058at2759"/>
<dbReference type="GO" id="GO:0006206">
    <property type="term" value="P:pyrimidine nucleobase metabolic process"/>
    <property type="evidence" value="ECO:0007669"/>
    <property type="project" value="TreeGrafter"/>
</dbReference>
<dbReference type="InterPro" id="IPR006439">
    <property type="entry name" value="HAD-SF_hydro_IA"/>
</dbReference>
<comment type="caution">
    <text evidence="1">The sequence shown here is derived from an EMBL/GenBank/DDBJ whole genome shotgun (WGS) entry which is preliminary data.</text>
</comment>
<organism evidence="1 2">
    <name type="scientific">Penicillium angulare</name>
    <dbReference type="NCBI Taxonomy" id="116970"/>
    <lineage>
        <taxon>Eukaryota</taxon>
        <taxon>Fungi</taxon>
        <taxon>Dikarya</taxon>
        <taxon>Ascomycota</taxon>
        <taxon>Pezizomycotina</taxon>
        <taxon>Eurotiomycetes</taxon>
        <taxon>Eurotiomycetidae</taxon>
        <taxon>Eurotiales</taxon>
        <taxon>Aspergillaceae</taxon>
        <taxon>Penicillium</taxon>
    </lineage>
</organism>
<reference evidence="1" key="2">
    <citation type="journal article" date="2023" name="IMA Fungus">
        <title>Comparative genomic study of the Penicillium genus elucidates a diverse pangenome and 15 lateral gene transfer events.</title>
        <authorList>
            <person name="Petersen C."/>
            <person name="Sorensen T."/>
            <person name="Nielsen M.R."/>
            <person name="Sondergaard T.E."/>
            <person name="Sorensen J.L."/>
            <person name="Fitzpatrick D.A."/>
            <person name="Frisvad J.C."/>
            <person name="Nielsen K.L."/>
        </authorList>
    </citation>
    <scope>NUCLEOTIDE SEQUENCE</scope>
    <source>
        <strain evidence="1">IBT 30069</strain>
    </source>
</reference>
<dbReference type="Gene3D" id="3.40.50.1000">
    <property type="entry name" value="HAD superfamily/HAD-like"/>
    <property type="match status" value="1"/>
</dbReference>
<dbReference type="Proteomes" id="UP001149165">
    <property type="component" value="Unassembled WGS sequence"/>
</dbReference>
<sequence>MSELIGWFIKADFGPAGADRNPKDNFIMKHLSLGHRDATSLQEKYYREYGLVLKGLVRNHGIDPMVYNHEVDDAIPLDLLLGQDRRLQDLLKRLDVGKVKPWLLTNAFINHADRVLKLLGVEEFFEGITYCDYGKAPIVCKPTQEMFKRAEQEAGVVIPGSCFLVDDSYQNCQSAHARGWNAIHLAEPGLAFPKDLASEYLISSIQELPIVLPQLFTILTE</sequence>
<accession>A0A9W9FVL2</accession>
<dbReference type="InterPro" id="IPR023214">
    <property type="entry name" value="HAD_sf"/>
</dbReference>
<evidence type="ECO:0008006" key="3">
    <source>
        <dbReference type="Google" id="ProtNLM"/>
    </source>
</evidence>
<dbReference type="EMBL" id="JAPQKH010000003">
    <property type="protein sequence ID" value="KAJ5107202.1"/>
    <property type="molecule type" value="Genomic_DNA"/>
</dbReference>
<gene>
    <name evidence="1" type="ORF">N7456_003877</name>
</gene>
<keyword evidence="2" id="KW-1185">Reference proteome</keyword>
<dbReference type="AlphaFoldDB" id="A0A9W9FVL2"/>
<dbReference type="GO" id="GO:0009166">
    <property type="term" value="P:nucleotide catabolic process"/>
    <property type="evidence" value="ECO:0007669"/>
    <property type="project" value="TreeGrafter"/>
</dbReference>
<dbReference type="Gene3D" id="1.10.150.450">
    <property type="match status" value="1"/>
</dbReference>
<dbReference type="NCBIfam" id="TIGR01509">
    <property type="entry name" value="HAD-SF-IA-v3"/>
    <property type="match status" value="1"/>
</dbReference>
<dbReference type="GO" id="GO:0008252">
    <property type="term" value="F:nucleotidase activity"/>
    <property type="evidence" value="ECO:0007669"/>
    <property type="project" value="TreeGrafter"/>
</dbReference>